<evidence type="ECO:0000313" key="1">
    <source>
        <dbReference type="EnsemblPlants" id="OPUNC01G09840.1"/>
    </source>
</evidence>
<proteinExistence type="predicted"/>
<dbReference type="Gramene" id="OPUNC01G09840.1">
    <property type="protein sequence ID" value="OPUNC01G09840.1"/>
    <property type="gene ID" value="OPUNC01G09840"/>
</dbReference>
<reference evidence="1" key="1">
    <citation type="submission" date="2015-04" db="UniProtKB">
        <authorList>
            <consortium name="EnsemblPlants"/>
        </authorList>
    </citation>
    <scope>IDENTIFICATION</scope>
</reference>
<dbReference type="EnsemblPlants" id="OPUNC01G09840.1">
    <property type="protein sequence ID" value="OPUNC01G09840.1"/>
    <property type="gene ID" value="OPUNC01G09840"/>
</dbReference>
<reference evidence="1" key="2">
    <citation type="submission" date="2018-05" db="EMBL/GenBank/DDBJ databases">
        <title>OpunRS2 (Oryza punctata Reference Sequence Version 2).</title>
        <authorList>
            <person name="Zhang J."/>
            <person name="Kudrna D."/>
            <person name="Lee S."/>
            <person name="Talag J."/>
            <person name="Welchert J."/>
            <person name="Wing R.A."/>
        </authorList>
    </citation>
    <scope>NUCLEOTIDE SEQUENCE [LARGE SCALE GENOMIC DNA]</scope>
</reference>
<dbReference type="AlphaFoldDB" id="A0A0E0JGK8"/>
<organism evidence="1">
    <name type="scientific">Oryza punctata</name>
    <name type="common">Red rice</name>
    <dbReference type="NCBI Taxonomy" id="4537"/>
    <lineage>
        <taxon>Eukaryota</taxon>
        <taxon>Viridiplantae</taxon>
        <taxon>Streptophyta</taxon>
        <taxon>Embryophyta</taxon>
        <taxon>Tracheophyta</taxon>
        <taxon>Spermatophyta</taxon>
        <taxon>Magnoliopsida</taxon>
        <taxon>Liliopsida</taxon>
        <taxon>Poales</taxon>
        <taxon>Poaceae</taxon>
        <taxon>BOP clade</taxon>
        <taxon>Oryzoideae</taxon>
        <taxon>Oryzeae</taxon>
        <taxon>Oryzinae</taxon>
        <taxon>Oryza</taxon>
    </lineage>
</organism>
<name>A0A0E0JGK8_ORYPU</name>
<sequence length="89" mass="9401">MPHTRASQAPPIPSSSSPRCLNIVAAAPSLLLPPLPPSCAATSPPCSHRFTDPSRANTGLNHTASQVKVVVDPRRPLSIVLTFELNIVE</sequence>
<dbReference type="Proteomes" id="UP000026962">
    <property type="component" value="Chromosome 1"/>
</dbReference>
<accession>A0A0E0JGK8</accession>
<evidence type="ECO:0000313" key="2">
    <source>
        <dbReference type="Proteomes" id="UP000026962"/>
    </source>
</evidence>
<dbReference type="HOGENOM" id="CLU_2458627_0_0_1"/>
<keyword evidence="2" id="KW-1185">Reference proteome</keyword>
<protein>
    <submittedName>
        <fullName evidence="1">Uncharacterized protein</fullName>
    </submittedName>
</protein>